<evidence type="ECO:0000313" key="3">
    <source>
        <dbReference type="Proteomes" id="UP000194236"/>
    </source>
</evidence>
<organism evidence="2 3">
    <name type="scientific">Euroglyphus maynei</name>
    <name type="common">Mayne's house dust mite</name>
    <dbReference type="NCBI Taxonomy" id="6958"/>
    <lineage>
        <taxon>Eukaryota</taxon>
        <taxon>Metazoa</taxon>
        <taxon>Ecdysozoa</taxon>
        <taxon>Arthropoda</taxon>
        <taxon>Chelicerata</taxon>
        <taxon>Arachnida</taxon>
        <taxon>Acari</taxon>
        <taxon>Acariformes</taxon>
        <taxon>Sarcoptiformes</taxon>
        <taxon>Astigmata</taxon>
        <taxon>Psoroptidia</taxon>
        <taxon>Analgoidea</taxon>
        <taxon>Pyroglyphidae</taxon>
        <taxon>Pyroglyphinae</taxon>
        <taxon>Euroglyphus</taxon>
    </lineage>
</organism>
<sequence length="95" mass="10277">MDRITTEKPSFDSIPFGKTSIITLNMKFALFVVASLIAAVCGQTTQSYYHHPSGLRHLGGAYYRGAYGLGGLGYGYGLGYGNHAYNLGYGGHYRS</sequence>
<keyword evidence="1" id="KW-1133">Transmembrane helix</keyword>
<keyword evidence="1" id="KW-0812">Transmembrane</keyword>
<keyword evidence="3" id="KW-1185">Reference proteome</keyword>
<evidence type="ECO:0000313" key="2">
    <source>
        <dbReference type="EMBL" id="OTF74788.1"/>
    </source>
</evidence>
<proteinExistence type="predicted"/>
<name>A0A1Y3B491_EURMA</name>
<dbReference type="EMBL" id="MUJZ01045258">
    <property type="protein sequence ID" value="OTF74788.1"/>
    <property type="molecule type" value="Genomic_DNA"/>
</dbReference>
<comment type="caution">
    <text evidence="2">The sequence shown here is derived from an EMBL/GenBank/DDBJ whole genome shotgun (WGS) entry which is preliminary data.</text>
</comment>
<dbReference type="Proteomes" id="UP000194236">
    <property type="component" value="Unassembled WGS sequence"/>
</dbReference>
<dbReference type="AlphaFoldDB" id="A0A1Y3B491"/>
<feature type="transmembrane region" description="Helical" evidence="1">
    <location>
        <begin position="20"/>
        <end position="41"/>
    </location>
</feature>
<keyword evidence="1" id="KW-0472">Membrane</keyword>
<accession>A0A1Y3B491</accession>
<gene>
    <name evidence="2" type="ORF">BLA29_010410</name>
</gene>
<evidence type="ECO:0000256" key="1">
    <source>
        <dbReference type="SAM" id="Phobius"/>
    </source>
</evidence>
<protein>
    <submittedName>
        <fullName evidence="2">Uncharacterized protein</fullName>
    </submittedName>
</protein>
<reference evidence="2 3" key="1">
    <citation type="submission" date="2017-03" db="EMBL/GenBank/DDBJ databases">
        <title>Genome Survey of Euroglyphus maynei.</title>
        <authorList>
            <person name="Arlian L.G."/>
            <person name="Morgan M.S."/>
            <person name="Rider S.D."/>
        </authorList>
    </citation>
    <scope>NUCLEOTIDE SEQUENCE [LARGE SCALE GENOMIC DNA]</scope>
    <source>
        <strain evidence="2">Arlian Lab</strain>
        <tissue evidence="2">Whole body</tissue>
    </source>
</reference>
<feature type="non-terminal residue" evidence="2">
    <location>
        <position position="95"/>
    </location>
</feature>